<sequence>MVVSQQSVREVRCSVWINQPEGPETELYSLHPNSVTTGRFPGSHAVPCGLSVGGSDYRYLENVDESDLYILSEDELDYFNSSADHRLAELTMNRLYDKVPASVWQFVR</sequence>
<protein>
    <recommendedName>
        <fullName evidence="3">Hemolysin expression modulating protein</fullName>
    </recommendedName>
</protein>
<dbReference type="SUPFAM" id="SSF68989">
    <property type="entry name" value="Hemolysin expression modulating protein HHA"/>
    <property type="match status" value="1"/>
</dbReference>
<dbReference type="EMBL" id="DAASLT010000007">
    <property type="protein sequence ID" value="HAE6051244.1"/>
    <property type="molecule type" value="Genomic_DNA"/>
</dbReference>
<dbReference type="AlphaFoldDB" id="A0A733VLB4"/>
<reference evidence="2" key="1">
    <citation type="journal article" date="2018" name="Genome Biol.">
        <title>SKESA: strategic k-mer extension for scrupulous assemblies.</title>
        <authorList>
            <person name="Souvorov A."/>
            <person name="Agarwala R."/>
            <person name="Lipman D.J."/>
        </authorList>
    </citation>
    <scope>NUCLEOTIDE SEQUENCE</scope>
    <source>
        <strain evidence="2">12-2229</strain>
    </source>
</reference>
<dbReference type="InterPro" id="IPR036666">
    <property type="entry name" value="HHA_sf"/>
</dbReference>
<proteinExistence type="inferred from homology"/>
<comment type="similarity">
    <text evidence="1">Belongs to the Hha/YmoA/Cnu family.</text>
</comment>
<accession>A0A733VLB4</accession>
<comment type="caution">
    <text evidence="2">The sequence shown here is derived from an EMBL/GenBank/DDBJ whole genome shotgun (WGS) entry which is preliminary data.</text>
</comment>
<gene>
    <name evidence="2" type="ORF">G4I76_003040</name>
</gene>
<dbReference type="Pfam" id="PF05321">
    <property type="entry name" value="HHA"/>
    <property type="match status" value="1"/>
</dbReference>
<name>A0A733VLB4_SALET</name>
<dbReference type="Gene3D" id="1.20.1280.40">
    <property type="entry name" value="HHA"/>
    <property type="match status" value="1"/>
</dbReference>
<evidence type="ECO:0000313" key="2">
    <source>
        <dbReference type="EMBL" id="HAE6051244.1"/>
    </source>
</evidence>
<evidence type="ECO:0000256" key="1">
    <source>
        <dbReference type="ARBA" id="ARBA00010526"/>
    </source>
</evidence>
<evidence type="ECO:0008006" key="3">
    <source>
        <dbReference type="Google" id="ProtNLM"/>
    </source>
</evidence>
<dbReference type="InterPro" id="IPR007985">
    <property type="entry name" value="Hemolysn_expr_modulating_HHA"/>
</dbReference>
<organism evidence="2">
    <name type="scientific">Salmonella enterica subsp. enterica serovar Javiana</name>
    <dbReference type="NCBI Taxonomy" id="363569"/>
    <lineage>
        <taxon>Bacteria</taxon>
        <taxon>Pseudomonadati</taxon>
        <taxon>Pseudomonadota</taxon>
        <taxon>Gammaproteobacteria</taxon>
        <taxon>Enterobacterales</taxon>
        <taxon>Enterobacteriaceae</taxon>
        <taxon>Salmonella</taxon>
    </lineage>
</organism>
<reference evidence="2" key="2">
    <citation type="submission" date="2018-07" db="EMBL/GenBank/DDBJ databases">
        <authorList>
            <consortium name="NCBI Pathogen Detection Project"/>
        </authorList>
    </citation>
    <scope>NUCLEOTIDE SEQUENCE</scope>
    <source>
        <strain evidence="2">12-2229</strain>
    </source>
</reference>